<feature type="non-terminal residue" evidence="2">
    <location>
        <position position="66"/>
    </location>
</feature>
<protein>
    <submittedName>
        <fullName evidence="2">Uncharacterized protein</fullName>
    </submittedName>
</protein>
<sequence length="66" mass="6796">MPAARRAGERDEPAGRGAAAGGGAEDFTSVQEVQFLGVIGPLDQKRVCKIKCLNGVGWGPSAPSTR</sequence>
<evidence type="ECO:0000313" key="3">
    <source>
        <dbReference type="Proteomes" id="UP000827092"/>
    </source>
</evidence>
<reference evidence="2 3" key="1">
    <citation type="journal article" date="2022" name="Nat. Ecol. Evol.">
        <title>A masculinizing supergene underlies an exaggerated male reproductive morph in a spider.</title>
        <authorList>
            <person name="Hendrickx F."/>
            <person name="De Corte Z."/>
            <person name="Sonet G."/>
            <person name="Van Belleghem S.M."/>
            <person name="Kostlbacher S."/>
            <person name="Vangestel C."/>
        </authorList>
    </citation>
    <scope>NUCLEOTIDE SEQUENCE [LARGE SCALE GENOMIC DNA]</scope>
    <source>
        <strain evidence="2">W744_W776</strain>
    </source>
</reference>
<gene>
    <name evidence="2" type="ORF">JTE90_014136</name>
</gene>
<feature type="compositionally biased region" description="Basic and acidic residues" evidence="1">
    <location>
        <begin position="1"/>
        <end position="14"/>
    </location>
</feature>
<comment type="caution">
    <text evidence="2">The sequence shown here is derived from an EMBL/GenBank/DDBJ whole genome shotgun (WGS) entry which is preliminary data.</text>
</comment>
<keyword evidence="3" id="KW-1185">Reference proteome</keyword>
<dbReference type="AlphaFoldDB" id="A0AAV6TM53"/>
<accession>A0AAV6TM53</accession>
<evidence type="ECO:0000256" key="1">
    <source>
        <dbReference type="SAM" id="MobiDB-lite"/>
    </source>
</evidence>
<feature type="region of interest" description="Disordered" evidence="1">
    <location>
        <begin position="1"/>
        <end position="24"/>
    </location>
</feature>
<proteinExistence type="predicted"/>
<dbReference type="EMBL" id="JAFNEN010002207">
    <property type="protein sequence ID" value="KAG8172954.1"/>
    <property type="molecule type" value="Genomic_DNA"/>
</dbReference>
<name>A0AAV6TM53_9ARAC</name>
<dbReference type="Proteomes" id="UP000827092">
    <property type="component" value="Unassembled WGS sequence"/>
</dbReference>
<evidence type="ECO:0000313" key="2">
    <source>
        <dbReference type="EMBL" id="KAG8172954.1"/>
    </source>
</evidence>
<organism evidence="2 3">
    <name type="scientific">Oedothorax gibbosus</name>
    <dbReference type="NCBI Taxonomy" id="931172"/>
    <lineage>
        <taxon>Eukaryota</taxon>
        <taxon>Metazoa</taxon>
        <taxon>Ecdysozoa</taxon>
        <taxon>Arthropoda</taxon>
        <taxon>Chelicerata</taxon>
        <taxon>Arachnida</taxon>
        <taxon>Araneae</taxon>
        <taxon>Araneomorphae</taxon>
        <taxon>Entelegynae</taxon>
        <taxon>Araneoidea</taxon>
        <taxon>Linyphiidae</taxon>
        <taxon>Erigoninae</taxon>
        <taxon>Oedothorax</taxon>
    </lineage>
</organism>